<evidence type="ECO:0000313" key="1">
    <source>
        <dbReference type="EMBL" id="UOA23273.1"/>
    </source>
</evidence>
<dbReference type="RefSeq" id="WP_243250072.1">
    <property type="nucleotide sequence ID" value="NZ_CP081116.1"/>
</dbReference>
<sequence length="88" mass="9788">MDARWEIDFIGFGECDRGDVVARSGQYLGTWKVDGNEHVSFIPVNQDKAVYTEPFLQSLCDKIQRWLSSVDIEGLSEVGSEGSEASQS</sequence>
<reference evidence="2" key="1">
    <citation type="journal article" date="2022" name="Microorganisms">
        <title>Beyond the ABCs#Discovery of Three New Plasmid Types in Rhodobacterales (RepQ, RepY, RepW).</title>
        <authorList>
            <person name="Freese H.M."/>
            <person name="Ringel V."/>
            <person name="Overmann J."/>
            <person name="Petersen J."/>
        </authorList>
    </citation>
    <scope>NUCLEOTIDE SEQUENCE [LARGE SCALE GENOMIC DNA]</scope>
    <source>
        <strain evidence="2">DSM 110277</strain>
    </source>
</reference>
<keyword evidence="2" id="KW-1185">Reference proteome</keyword>
<name>A0AAX3AFD3_9RHOB</name>
<dbReference type="Proteomes" id="UP000830781">
    <property type="component" value="Chromosome"/>
</dbReference>
<dbReference type="AlphaFoldDB" id="A0AAX3AFD3"/>
<proteinExistence type="predicted"/>
<gene>
    <name evidence="1" type="ORF">DSM110277_01690</name>
</gene>
<evidence type="ECO:0000313" key="2">
    <source>
        <dbReference type="Proteomes" id="UP000830781"/>
    </source>
</evidence>
<dbReference type="EMBL" id="CP084959">
    <property type="protein sequence ID" value="UOA23273.1"/>
    <property type="molecule type" value="Genomic_DNA"/>
</dbReference>
<protein>
    <submittedName>
        <fullName evidence="1">Uncharacterized protein</fullName>
    </submittedName>
</protein>
<accession>A0AAX3AFD3</accession>
<organism evidence="1 2">
    <name type="scientific">Sulfitobacter pontiacus</name>
    <dbReference type="NCBI Taxonomy" id="60137"/>
    <lineage>
        <taxon>Bacteria</taxon>
        <taxon>Pseudomonadati</taxon>
        <taxon>Pseudomonadota</taxon>
        <taxon>Alphaproteobacteria</taxon>
        <taxon>Rhodobacterales</taxon>
        <taxon>Roseobacteraceae</taxon>
        <taxon>Sulfitobacter</taxon>
    </lineage>
</organism>